<proteinExistence type="predicted"/>
<sequence>MIARNMKLRSGYTLVEILVVLVIMSIIMAIAIPDFKDTYFRRILLTAALSLQQEVRTTGQDCLRLEFAKYYILLDTSGERCIIYERTGVISHPIKVIKMPYDVDLVSTNYAAKKIEFSAIGYPTTGGHIALKSKITGDFKYVIITPVTGRSRVSDALAVE</sequence>
<feature type="transmembrane region" description="Helical" evidence="1">
    <location>
        <begin position="12"/>
        <end position="32"/>
    </location>
</feature>
<reference evidence="3" key="1">
    <citation type="submission" date="2016-10" db="EMBL/GenBank/DDBJ databases">
        <authorList>
            <person name="Varghese N."/>
            <person name="Submissions S."/>
        </authorList>
    </citation>
    <scope>NUCLEOTIDE SEQUENCE [LARGE SCALE GENOMIC DNA]</scope>
    <source>
        <strain evidence="3">DSM 17038</strain>
    </source>
</reference>
<dbReference type="Gene3D" id="3.30.700.10">
    <property type="entry name" value="Glycoprotein, Type 4 Pilin"/>
    <property type="match status" value="1"/>
</dbReference>
<dbReference type="PROSITE" id="PS00409">
    <property type="entry name" value="PROKAR_NTER_METHYL"/>
    <property type="match status" value="1"/>
</dbReference>
<dbReference type="InterPro" id="IPR045584">
    <property type="entry name" value="Pilin-like"/>
</dbReference>
<dbReference type="Proteomes" id="UP000199337">
    <property type="component" value="Unassembled WGS sequence"/>
</dbReference>
<dbReference type="EMBL" id="FOOX01000001">
    <property type="protein sequence ID" value="SFF92576.1"/>
    <property type="molecule type" value="Genomic_DNA"/>
</dbReference>
<name>A0A1I2MT98_9FIRM</name>
<keyword evidence="1" id="KW-0812">Transmembrane</keyword>
<protein>
    <submittedName>
        <fullName evidence="2">Prepilin-type N-terminal cleavage/methylation domain-containing protein</fullName>
    </submittedName>
</protein>
<dbReference type="NCBIfam" id="TIGR02532">
    <property type="entry name" value="IV_pilin_GFxxxE"/>
    <property type="match status" value="1"/>
</dbReference>
<dbReference type="Pfam" id="PF07963">
    <property type="entry name" value="N_methyl"/>
    <property type="match status" value="1"/>
</dbReference>
<keyword evidence="1" id="KW-1133">Transmembrane helix</keyword>
<gene>
    <name evidence="2" type="ORF">SAMN05660649_00024</name>
</gene>
<dbReference type="STRING" id="341036.SAMN05660649_00024"/>
<evidence type="ECO:0000256" key="1">
    <source>
        <dbReference type="SAM" id="Phobius"/>
    </source>
</evidence>
<keyword evidence="3" id="KW-1185">Reference proteome</keyword>
<dbReference type="SUPFAM" id="SSF54523">
    <property type="entry name" value="Pili subunits"/>
    <property type="match status" value="1"/>
</dbReference>
<organism evidence="2 3">
    <name type="scientific">Desulfotruncus arcticus DSM 17038</name>
    <dbReference type="NCBI Taxonomy" id="1121424"/>
    <lineage>
        <taxon>Bacteria</taxon>
        <taxon>Bacillati</taxon>
        <taxon>Bacillota</taxon>
        <taxon>Clostridia</taxon>
        <taxon>Eubacteriales</taxon>
        <taxon>Desulfallaceae</taxon>
        <taxon>Desulfotruncus</taxon>
    </lineage>
</organism>
<keyword evidence="1" id="KW-0472">Membrane</keyword>
<evidence type="ECO:0000313" key="2">
    <source>
        <dbReference type="EMBL" id="SFF92576.1"/>
    </source>
</evidence>
<accession>A0A1I2MT98</accession>
<evidence type="ECO:0000313" key="3">
    <source>
        <dbReference type="Proteomes" id="UP000199337"/>
    </source>
</evidence>
<dbReference type="InterPro" id="IPR012902">
    <property type="entry name" value="N_methyl_site"/>
</dbReference>
<dbReference type="AlphaFoldDB" id="A0A1I2MT98"/>